<sequence>MEKIQLANDLSLSRIIHGHWRLKDWNISKEETLELVEYCISQGITTFDHADIYGNYECEALFGEALKLKPELREQIELVTKCGIVLPSENRPDHKTHHYNTSKDHIIQSVNQSLHNLATDYIDLLLIHRPDPFMDPAEVAEAFKELKQEGKVRHFGVSNFKQSQYDMLQAHLEFELVTNQIELSPYNLENFQDGTLDLCQEKRIAPMAWSPLGGGDVFTSQDDKAVRLRETLKKVANELGTDHIDEVMYAWLLSHPAQIMPIVGSGKKERIDRAIKAQSHTLTRDQWFEIYTSSMGYDIP</sequence>
<proteinExistence type="inferred from homology"/>
<dbReference type="EMBL" id="AVPE01000005">
    <property type="protein sequence ID" value="KGX92551.1"/>
    <property type="molecule type" value="Genomic_DNA"/>
</dbReference>
<keyword evidence="6" id="KW-1185">Reference proteome</keyword>
<evidence type="ECO:0000313" key="6">
    <source>
        <dbReference type="Proteomes" id="UP000030528"/>
    </source>
</evidence>
<dbReference type="CDD" id="cd19092">
    <property type="entry name" value="AKR_BsYcsN_EcYdhF-like"/>
    <property type="match status" value="1"/>
</dbReference>
<dbReference type="RefSeq" id="WP_026800337.1">
    <property type="nucleotide sequence ID" value="NZ_AULI01000007.1"/>
</dbReference>
<dbReference type="AlphaFoldDB" id="A0A0A5GH37"/>
<evidence type="ECO:0000256" key="3">
    <source>
        <dbReference type="ARBA" id="ARBA00038157"/>
    </source>
</evidence>
<dbReference type="GO" id="GO:0016491">
    <property type="term" value="F:oxidoreductase activity"/>
    <property type="evidence" value="ECO:0007669"/>
    <property type="project" value="UniProtKB-KW"/>
</dbReference>
<reference evidence="5 6" key="1">
    <citation type="submission" date="2013-08" db="EMBL/GenBank/DDBJ databases">
        <authorList>
            <person name="Huang J."/>
            <person name="Wang G."/>
        </authorList>
    </citation>
    <scope>NUCLEOTIDE SEQUENCE [LARGE SCALE GENOMIC DNA]</scope>
    <source>
        <strain evidence="5 6">JSM 076056</strain>
    </source>
</reference>
<dbReference type="Gene3D" id="3.20.20.100">
    <property type="entry name" value="NADP-dependent oxidoreductase domain"/>
    <property type="match status" value="1"/>
</dbReference>
<dbReference type="Proteomes" id="UP000030528">
    <property type="component" value="Unassembled WGS sequence"/>
</dbReference>
<dbReference type="InterPro" id="IPR036812">
    <property type="entry name" value="NAD(P)_OxRdtase_dom_sf"/>
</dbReference>
<dbReference type="OrthoDB" id="9773828at2"/>
<dbReference type="PANTHER" id="PTHR43364">
    <property type="entry name" value="NADH-SPECIFIC METHYLGLYOXAL REDUCTASE-RELATED"/>
    <property type="match status" value="1"/>
</dbReference>
<evidence type="ECO:0000313" key="5">
    <source>
        <dbReference type="EMBL" id="KGX92551.1"/>
    </source>
</evidence>
<keyword evidence="2" id="KW-0560">Oxidoreductase</keyword>
<dbReference type="InterPro" id="IPR050523">
    <property type="entry name" value="AKR_Detox_Biosynth"/>
</dbReference>
<dbReference type="eggNOG" id="COG4989">
    <property type="taxonomic scope" value="Bacteria"/>
</dbReference>
<protein>
    <submittedName>
        <fullName evidence="5">Oxidoreductase</fullName>
    </submittedName>
</protein>
<gene>
    <name evidence="5" type="ORF">N781_14525</name>
</gene>
<evidence type="ECO:0000256" key="1">
    <source>
        <dbReference type="ARBA" id="ARBA00022857"/>
    </source>
</evidence>
<dbReference type="FunFam" id="3.20.20.100:FF:000008">
    <property type="entry name" value="Aldo/keto reductase family oxidoreductase"/>
    <property type="match status" value="1"/>
</dbReference>
<dbReference type="Pfam" id="PF00248">
    <property type="entry name" value="Aldo_ket_red"/>
    <property type="match status" value="1"/>
</dbReference>
<dbReference type="SUPFAM" id="SSF51430">
    <property type="entry name" value="NAD(P)-linked oxidoreductase"/>
    <property type="match status" value="1"/>
</dbReference>
<accession>A0A0A5GH37</accession>
<dbReference type="InterPro" id="IPR023210">
    <property type="entry name" value="NADP_OxRdtase_dom"/>
</dbReference>
<name>A0A0A5GH37_9BACI</name>
<evidence type="ECO:0000259" key="4">
    <source>
        <dbReference type="Pfam" id="PF00248"/>
    </source>
</evidence>
<dbReference type="GO" id="GO:0005829">
    <property type="term" value="C:cytosol"/>
    <property type="evidence" value="ECO:0007669"/>
    <property type="project" value="TreeGrafter"/>
</dbReference>
<comment type="caution">
    <text evidence="5">The sequence shown here is derived from an EMBL/GenBank/DDBJ whole genome shotgun (WGS) entry which is preliminary data.</text>
</comment>
<feature type="domain" description="NADP-dependent oxidoreductase" evidence="4">
    <location>
        <begin position="14"/>
        <end position="290"/>
    </location>
</feature>
<dbReference type="STRING" id="1385510.GCA_000425205_01947"/>
<keyword evidence="1" id="KW-0521">NADP</keyword>
<evidence type="ECO:0000256" key="2">
    <source>
        <dbReference type="ARBA" id="ARBA00023002"/>
    </source>
</evidence>
<organism evidence="5 6">
    <name type="scientific">Pontibacillus halophilus JSM 076056 = DSM 19796</name>
    <dbReference type="NCBI Taxonomy" id="1385510"/>
    <lineage>
        <taxon>Bacteria</taxon>
        <taxon>Bacillati</taxon>
        <taxon>Bacillota</taxon>
        <taxon>Bacilli</taxon>
        <taxon>Bacillales</taxon>
        <taxon>Bacillaceae</taxon>
        <taxon>Pontibacillus</taxon>
    </lineage>
</organism>
<dbReference type="PANTHER" id="PTHR43364:SF1">
    <property type="entry name" value="OXIDOREDUCTASE YDHF"/>
    <property type="match status" value="1"/>
</dbReference>
<comment type="similarity">
    <text evidence="3">Belongs to the aldo/keto reductase family. Aldo/keto reductase 2 subfamily.</text>
</comment>